<dbReference type="InParanoid" id="A0A1C7NG85"/>
<dbReference type="Proteomes" id="UP000093000">
    <property type="component" value="Unassembled WGS sequence"/>
</dbReference>
<accession>A0A1C7NG85</accession>
<dbReference type="SMART" id="SM00271">
    <property type="entry name" value="DnaJ"/>
    <property type="match status" value="1"/>
</dbReference>
<dbReference type="InterPro" id="IPR001623">
    <property type="entry name" value="DnaJ_domain"/>
</dbReference>
<sequence length="326" mass="38288">MSTTALDYYQILNVPPDSNEQEIKKAYRKLALKYHPDKNSSADASEKFKAISEAYEILSDPEKRRIYDNRDNIEYNNNHNHNEFHNPFAGFAFHSPEEIFAQVFNHFHSFGYGGVSDMFPPFMMDRPPARMSSGFPFATNTRNMMDNFFDPSPMFGHMSSSSSTSSRPHQQGFSSKSVTTTTRTVNGVVQTVRVTRITDEHGTKVIEEEYDNGAPRIKQEPVKQINNTYYGENNQDNTIINRSSQMQQQQQQNQHDQERAYQERMMHGAEQHHLLHQQQMAWNHQHTMQRQQDMHRRMLEQQQRMFQSHFNNTNNSNGYYYNPHLF</sequence>
<dbReference type="AlphaFoldDB" id="A0A1C7NG85"/>
<dbReference type="SUPFAM" id="SSF46565">
    <property type="entry name" value="Chaperone J-domain"/>
    <property type="match status" value="1"/>
</dbReference>
<evidence type="ECO:0000313" key="4">
    <source>
        <dbReference type="Proteomes" id="UP000093000"/>
    </source>
</evidence>
<feature type="compositionally biased region" description="Polar residues" evidence="1">
    <location>
        <begin position="167"/>
        <end position="177"/>
    </location>
</feature>
<dbReference type="GO" id="GO:0005737">
    <property type="term" value="C:cytoplasm"/>
    <property type="evidence" value="ECO:0007669"/>
    <property type="project" value="TreeGrafter"/>
</dbReference>
<gene>
    <name evidence="3" type="primary">Dnajb8</name>
    <name evidence="3" type="ORF">A0J61_03960</name>
</gene>
<dbReference type="OrthoDB" id="10250354at2759"/>
<dbReference type="GO" id="GO:0051082">
    <property type="term" value="F:unfolded protein binding"/>
    <property type="evidence" value="ECO:0007669"/>
    <property type="project" value="TreeGrafter"/>
</dbReference>
<dbReference type="PANTHER" id="PTHR43948:SF10">
    <property type="entry name" value="MRJ, ISOFORM E"/>
    <property type="match status" value="1"/>
</dbReference>
<dbReference type="Pfam" id="PF00226">
    <property type="entry name" value="DnaJ"/>
    <property type="match status" value="1"/>
</dbReference>
<evidence type="ECO:0000256" key="1">
    <source>
        <dbReference type="SAM" id="MobiDB-lite"/>
    </source>
</evidence>
<dbReference type="STRING" id="101091.A0A1C7NG85"/>
<dbReference type="Gene3D" id="1.10.287.110">
    <property type="entry name" value="DnaJ domain"/>
    <property type="match status" value="1"/>
</dbReference>
<protein>
    <submittedName>
        <fullName evidence="3">DnaJ subfamily B member 8</fullName>
    </submittedName>
</protein>
<comment type="caution">
    <text evidence="3">The sequence shown here is derived from an EMBL/GenBank/DDBJ whole genome shotgun (WGS) entry which is preliminary data.</text>
</comment>
<dbReference type="PROSITE" id="PS00636">
    <property type="entry name" value="DNAJ_1"/>
    <property type="match status" value="1"/>
</dbReference>
<dbReference type="EMBL" id="LUGH01000183">
    <property type="protein sequence ID" value="OBZ87990.1"/>
    <property type="molecule type" value="Genomic_DNA"/>
</dbReference>
<feature type="domain" description="J" evidence="2">
    <location>
        <begin position="7"/>
        <end position="71"/>
    </location>
</feature>
<dbReference type="GO" id="GO:0051087">
    <property type="term" value="F:protein-folding chaperone binding"/>
    <property type="evidence" value="ECO:0007669"/>
    <property type="project" value="TreeGrafter"/>
</dbReference>
<dbReference type="GO" id="GO:0044183">
    <property type="term" value="F:protein folding chaperone"/>
    <property type="evidence" value="ECO:0007669"/>
    <property type="project" value="TreeGrafter"/>
</dbReference>
<dbReference type="InterPro" id="IPR018253">
    <property type="entry name" value="DnaJ_domain_CS"/>
</dbReference>
<organism evidence="3 4">
    <name type="scientific">Choanephora cucurbitarum</name>
    <dbReference type="NCBI Taxonomy" id="101091"/>
    <lineage>
        <taxon>Eukaryota</taxon>
        <taxon>Fungi</taxon>
        <taxon>Fungi incertae sedis</taxon>
        <taxon>Mucoromycota</taxon>
        <taxon>Mucoromycotina</taxon>
        <taxon>Mucoromycetes</taxon>
        <taxon>Mucorales</taxon>
        <taxon>Mucorineae</taxon>
        <taxon>Choanephoraceae</taxon>
        <taxon>Choanephoroideae</taxon>
        <taxon>Choanephora</taxon>
    </lineage>
</organism>
<reference evidence="3 4" key="1">
    <citation type="submission" date="2016-03" db="EMBL/GenBank/DDBJ databases">
        <title>Choanephora cucurbitarum.</title>
        <authorList>
            <person name="Min B."/>
            <person name="Park H."/>
            <person name="Park J.-H."/>
            <person name="Shin H.-D."/>
            <person name="Choi I.-G."/>
        </authorList>
    </citation>
    <scope>NUCLEOTIDE SEQUENCE [LARGE SCALE GENOMIC DNA]</scope>
    <source>
        <strain evidence="3 4">KUS-F28377</strain>
    </source>
</reference>
<feature type="region of interest" description="Disordered" evidence="1">
    <location>
        <begin position="156"/>
        <end position="179"/>
    </location>
</feature>
<dbReference type="PRINTS" id="PR00625">
    <property type="entry name" value="JDOMAIN"/>
</dbReference>
<dbReference type="PROSITE" id="PS50076">
    <property type="entry name" value="DNAJ_2"/>
    <property type="match status" value="1"/>
</dbReference>
<proteinExistence type="predicted"/>
<name>A0A1C7NG85_9FUNG</name>
<evidence type="ECO:0000313" key="3">
    <source>
        <dbReference type="EMBL" id="OBZ87990.1"/>
    </source>
</evidence>
<dbReference type="PANTHER" id="PTHR43948">
    <property type="entry name" value="DNAJ HOMOLOG SUBFAMILY B"/>
    <property type="match status" value="1"/>
</dbReference>
<keyword evidence="4" id="KW-1185">Reference proteome</keyword>
<dbReference type="InterPro" id="IPR036869">
    <property type="entry name" value="J_dom_sf"/>
</dbReference>
<evidence type="ECO:0000259" key="2">
    <source>
        <dbReference type="PROSITE" id="PS50076"/>
    </source>
</evidence>
<dbReference type="CDD" id="cd06257">
    <property type="entry name" value="DnaJ"/>
    <property type="match status" value="1"/>
</dbReference>